<protein>
    <recommendedName>
        <fullName evidence="3">Periplasmic protein</fullName>
    </recommendedName>
</protein>
<organism evidence="1 2">
    <name type="scientific">Campylobacter coli</name>
    <dbReference type="NCBI Taxonomy" id="195"/>
    <lineage>
        <taxon>Bacteria</taxon>
        <taxon>Pseudomonadati</taxon>
        <taxon>Campylobacterota</taxon>
        <taxon>Epsilonproteobacteria</taxon>
        <taxon>Campylobacterales</taxon>
        <taxon>Campylobacteraceae</taxon>
        <taxon>Campylobacter</taxon>
    </lineage>
</organism>
<dbReference type="RefSeq" id="WP_002826492.1">
    <property type="nucleotide sequence ID" value="NZ_CAKJUX010000002.1"/>
</dbReference>
<dbReference type="EMBL" id="AACRQU010000030">
    <property type="protein sequence ID" value="EAL8417480.1"/>
    <property type="molecule type" value="Genomic_DNA"/>
</dbReference>
<dbReference type="Proteomes" id="UP000333665">
    <property type="component" value="Unassembled WGS sequence"/>
</dbReference>
<sequence length="210" mass="24802">MKKVFPILISLCSLSLANVYEKLNDFAYEKKPNKDFKIQEVKLVQFLQDDKNCLELLIEAGQVRILKSYNECQKLTKDADFQKFLNEDFLRLYKNNGYSINENLQDLKKAMQDIMIYYKLRFAFSKNIQDMSKNKNLSILNIDEKEGGTLLYKINNQACVAIELARHNSRMAMKVYGMENLDKECKLFIQAPSFKNISFTKNDFKWYYLE</sequence>
<comment type="caution">
    <text evidence="1">The sequence shown here is derived from an EMBL/GenBank/DDBJ whole genome shotgun (WGS) entry which is preliminary data.</text>
</comment>
<gene>
    <name evidence="1" type="ORF">DYF97_08965</name>
</gene>
<evidence type="ECO:0008006" key="3">
    <source>
        <dbReference type="Google" id="ProtNLM"/>
    </source>
</evidence>
<evidence type="ECO:0000313" key="2">
    <source>
        <dbReference type="Proteomes" id="UP000333665"/>
    </source>
</evidence>
<evidence type="ECO:0000313" key="1">
    <source>
        <dbReference type="EMBL" id="EAL8417480.1"/>
    </source>
</evidence>
<reference evidence="1 2" key="1">
    <citation type="submission" date="2018-08" db="EMBL/GenBank/DDBJ databases">
        <authorList>
            <consortium name="NARMS: The National Antimicrobial Resistance Monitoring System"/>
        </authorList>
    </citation>
    <scope>NUCLEOTIDE SEQUENCE [LARGE SCALE GENOMIC DNA]</scope>
    <source>
        <strain evidence="1 2">FSIS11812579</strain>
    </source>
</reference>
<proteinExistence type="predicted"/>
<accession>A0A3K5JTH2</accession>
<dbReference type="AlphaFoldDB" id="A0A3K5JTH2"/>
<name>A0A3K5JTH2_CAMCO</name>